<dbReference type="GO" id="GO:0006401">
    <property type="term" value="P:RNA catabolic process"/>
    <property type="evidence" value="ECO:0007669"/>
    <property type="project" value="UniProtKB-ARBA"/>
</dbReference>
<dbReference type="InterPro" id="IPR018188">
    <property type="entry name" value="RNase_T2_His_AS_1"/>
</dbReference>
<dbReference type="PANTHER" id="PTHR11240">
    <property type="entry name" value="RIBONUCLEASE T2"/>
    <property type="match status" value="1"/>
</dbReference>
<evidence type="ECO:0000256" key="2">
    <source>
        <dbReference type="RuleBase" id="RU004328"/>
    </source>
</evidence>
<name>A0A285CM81_9RHOB</name>
<evidence type="ECO:0000313" key="4">
    <source>
        <dbReference type="EMBL" id="SNX68654.1"/>
    </source>
</evidence>
<evidence type="ECO:0000256" key="3">
    <source>
        <dbReference type="SAM" id="SignalP"/>
    </source>
</evidence>
<dbReference type="GO" id="GO:0003723">
    <property type="term" value="F:RNA binding"/>
    <property type="evidence" value="ECO:0007669"/>
    <property type="project" value="InterPro"/>
</dbReference>
<feature type="signal peptide" evidence="3">
    <location>
        <begin position="1"/>
        <end position="16"/>
    </location>
</feature>
<organism evidence="4 5">
    <name type="scientific">Cereibacter ovatus</name>
    <dbReference type="NCBI Taxonomy" id="439529"/>
    <lineage>
        <taxon>Bacteria</taxon>
        <taxon>Pseudomonadati</taxon>
        <taxon>Pseudomonadota</taxon>
        <taxon>Alphaproteobacteria</taxon>
        <taxon>Rhodobacterales</taxon>
        <taxon>Paracoccaceae</taxon>
        <taxon>Cereibacter</taxon>
    </lineage>
</organism>
<dbReference type="InterPro" id="IPR039378">
    <property type="entry name" value="RNase_T2_prok"/>
</dbReference>
<dbReference type="SUPFAM" id="SSF55895">
    <property type="entry name" value="Ribonuclease Rh-like"/>
    <property type="match status" value="1"/>
</dbReference>
<sequence length="210" mass="23055">MRVLALWLALTGPVLAEGDGAGNDRAGDFSHYILALSWQPTWCALEGEARGAEECSWGRGFTLHGLWPQREEGWPAFCRTVERDPSRGETGAMADVMAPGLAWYQWKKHGRCSALPPEAYFALMRDAVAAVAVPGPLRDLREDIELPPSVLEDAFIEANPGLSPDGITVTCAKGHIKEVRICLTPDLAFRRCAPDARRDCGLERAKMDRP</sequence>
<dbReference type="Gene3D" id="3.90.730.10">
    <property type="entry name" value="Ribonuclease T2-like"/>
    <property type="match status" value="1"/>
</dbReference>
<dbReference type="OrthoDB" id="4720638at2"/>
<accession>A0A285CM81</accession>
<evidence type="ECO:0000256" key="1">
    <source>
        <dbReference type="ARBA" id="ARBA00007469"/>
    </source>
</evidence>
<dbReference type="AlphaFoldDB" id="A0A285CM81"/>
<comment type="similarity">
    <text evidence="1 2">Belongs to the RNase T2 family.</text>
</comment>
<keyword evidence="5" id="KW-1185">Reference proteome</keyword>
<dbReference type="EMBL" id="OAOQ01000002">
    <property type="protein sequence ID" value="SNX68654.1"/>
    <property type="molecule type" value="Genomic_DNA"/>
</dbReference>
<dbReference type="GO" id="GO:0033897">
    <property type="term" value="F:ribonuclease T2 activity"/>
    <property type="evidence" value="ECO:0007669"/>
    <property type="project" value="InterPro"/>
</dbReference>
<dbReference type="InterPro" id="IPR036430">
    <property type="entry name" value="RNase_T2-like_sf"/>
</dbReference>
<dbReference type="Proteomes" id="UP000219467">
    <property type="component" value="Unassembled WGS sequence"/>
</dbReference>
<proteinExistence type="inferred from homology"/>
<dbReference type="CDD" id="cd01062">
    <property type="entry name" value="RNase_T2_prok"/>
    <property type="match status" value="1"/>
</dbReference>
<dbReference type="PROSITE" id="PS00531">
    <property type="entry name" value="RNASE_T2_2"/>
    <property type="match status" value="1"/>
</dbReference>
<dbReference type="InterPro" id="IPR033130">
    <property type="entry name" value="RNase_T2_His_AS_2"/>
</dbReference>
<dbReference type="PROSITE" id="PS00530">
    <property type="entry name" value="RNASE_T2_1"/>
    <property type="match status" value="1"/>
</dbReference>
<evidence type="ECO:0000313" key="5">
    <source>
        <dbReference type="Proteomes" id="UP000219467"/>
    </source>
</evidence>
<dbReference type="Pfam" id="PF00445">
    <property type="entry name" value="Ribonuclease_T2"/>
    <property type="match status" value="1"/>
</dbReference>
<dbReference type="InterPro" id="IPR001568">
    <property type="entry name" value="RNase_T2-like"/>
</dbReference>
<gene>
    <name evidence="4" type="ORF">SAMN05878503_102232</name>
</gene>
<dbReference type="PANTHER" id="PTHR11240:SF22">
    <property type="entry name" value="RIBONUCLEASE T2"/>
    <property type="match status" value="1"/>
</dbReference>
<keyword evidence="3" id="KW-0732">Signal</keyword>
<feature type="chain" id="PRO_5013035381" evidence="3">
    <location>
        <begin position="17"/>
        <end position="210"/>
    </location>
</feature>
<reference evidence="5" key="1">
    <citation type="submission" date="2017-08" db="EMBL/GenBank/DDBJ databases">
        <authorList>
            <person name="Varghese N."/>
            <person name="Submissions S."/>
        </authorList>
    </citation>
    <scope>NUCLEOTIDE SEQUENCE [LARGE SCALE GENOMIC DNA]</scope>
    <source>
        <strain evidence="5">JA234</strain>
    </source>
</reference>
<dbReference type="RefSeq" id="WP_097029260.1">
    <property type="nucleotide sequence ID" value="NZ_OAOQ01000002.1"/>
</dbReference>
<protein>
    <submittedName>
        <fullName evidence="4">Ribonuclease T2</fullName>
    </submittedName>
</protein>